<evidence type="ECO:0000313" key="2">
    <source>
        <dbReference type="Proteomes" id="UP000680839"/>
    </source>
</evidence>
<sequence length="83" mass="8935">MTSLREYAIENGLLPLANEAALTAYDDATEAFRLGGSRSELLRALMALGVSADTARWHAQYPGNRMAAMTTSDDVDTLVDATQ</sequence>
<gene>
    <name evidence="1" type="ORF">KMZ29_14660</name>
</gene>
<proteinExistence type="predicted"/>
<name>A0A975RKV2_9BRAD</name>
<dbReference type="RefSeq" id="WP_215619934.1">
    <property type="nucleotide sequence ID" value="NZ_CP076134.1"/>
</dbReference>
<dbReference type="AlphaFoldDB" id="A0A975RKV2"/>
<accession>A0A975RKV2</accession>
<evidence type="ECO:0000313" key="1">
    <source>
        <dbReference type="EMBL" id="QWG11023.1"/>
    </source>
</evidence>
<organism evidence="1 2">
    <name type="scientific">Bradyrhizobium sediminis</name>
    <dbReference type="NCBI Taxonomy" id="2840469"/>
    <lineage>
        <taxon>Bacteria</taxon>
        <taxon>Pseudomonadati</taxon>
        <taxon>Pseudomonadota</taxon>
        <taxon>Alphaproteobacteria</taxon>
        <taxon>Hyphomicrobiales</taxon>
        <taxon>Nitrobacteraceae</taxon>
        <taxon>Bradyrhizobium</taxon>
    </lineage>
</organism>
<reference evidence="1" key="1">
    <citation type="submission" date="2021-06" db="EMBL/GenBank/DDBJ databases">
        <title>Bradyrhizobium sp. S2-20-1 Genome sequencing.</title>
        <authorList>
            <person name="Jin L."/>
        </authorList>
    </citation>
    <scope>NUCLEOTIDE SEQUENCE</scope>
    <source>
        <strain evidence="1">S2-20-1</strain>
    </source>
</reference>
<dbReference type="Proteomes" id="UP000680839">
    <property type="component" value="Chromosome"/>
</dbReference>
<dbReference type="EMBL" id="CP076134">
    <property type="protein sequence ID" value="QWG11023.1"/>
    <property type="molecule type" value="Genomic_DNA"/>
</dbReference>
<protein>
    <submittedName>
        <fullName evidence="1">Uncharacterized protein</fullName>
    </submittedName>
</protein>